<organism evidence="3 4">
    <name type="scientific">Polaribacter phage P12002S</name>
    <dbReference type="NCBI Taxonomy" id="1647387"/>
    <lineage>
        <taxon>Viruses</taxon>
        <taxon>Duplodnaviria</taxon>
        <taxon>Heunggongvirae</taxon>
        <taxon>Uroviricota</taxon>
        <taxon>Caudoviricetes</taxon>
        <taxon>Incheonvirus</taxon>
        <taxon>Incheonvirus P12002S</taxon>
    </lineage>
</organism>
<proteinExistence type="inferred from homology"/>
<dbReference type="Proteomes" id="UP000204416">
    <property type="component" value="Segment"/>
</dbReference>
<evidence type="ECO:0000313" key="3">
    <source>
        <dbReference type="EMBL" id="AKG94305.1"/>
    </source>
</evidence>
<dbReference type="KEGG" id="vg:26623019"/>
<comment type="similarity">
    <text evidence="1">Belongs to the ninG family.</text>
</comment>
<dbReference type="OrthoDB" id="30136at10239"/>
<dbReference type="InterPro" id="IPR008713">
    <property type="entry name" value="Phage_lambda_NinG"/>
</dbReference>
<dbReference type="GeneID" id="26623019"/>
<keyword evidence="4" id="KW-1185">Reference proteome</keyword>
<evidence type="ECO:0000256" key="2">
    <source>
        <dbReference type="ARBA" id="ARBA00021638"/>
    </source>
</evidence>
<evidence type="ECO:0000256" key="1">
    <source>
        <dbReference type="ARBA" id="ARBA00008471"/>
    </source>
</evidence>
<accession>A0A0F7IJQ5</accession>
<dbReference type="Pfam" id="PF05766">
    <property type="entry name" value="NinG"/>
    <property type="match status" value="1"/>
</dbReference>
<evidence type="ECO:0000313" key="4">
    <source>
        <dbReference type="Proteomes" id="UP000204416"/>
    </source>
</evidence>
<reference evidence="3 4" key="1">
    <citation type="journal article" date="2015" name="Stand. Genomic Sci.">
        <title>Complete genome sequences of bacteriophages P12002L and P12002S, two lytic phages that infect a marine Polaribacter strain.</title>
        <authorList>
            <person name="Kang I."/>
            <person name="Jang H."/>
            <person name="Cho J.-C."/>
        </authorList>
    </citation>
    <scope>NUCLEOTIDE SEQUENCE [LARGE SCALE GENOMIC DNA]</scope>
</reference>
<dbReference type="RefSeq" id="YP_009195723.1">
    <property type="nucleotide sequence ID" value="NC_028763.1"/>
</dbReference>
<gene>
    <name evidence="3" type="ORF">P12002S_0049</name>
</gene>
<protein>
    <recommendedName>
        <fullName evidence="2">Protein ninG</fullName>
    </recommendedName>
</protein>
<sequence length="220" mass="25189">MKTKKVCKKGIGKALGFEGCGNELNVAEFGKSNFRYGLGFSCGCFATWLRSSEEGNKILNGSIVKGRENLVKIKKKEFKEKKKDLNTKNAMDLADKYFSRYVRLKHSKDGNCTCYTCGTVKDIKDVDNGHFMKRGHQATRYHLNNCRPQDKTCNGNTAKNGMQIEFRANLVNEVGEKEVQKIEALSQTTFHTNSKYFRDIADYYRVKVNDMQKELGVKYW</sequence>
<name>A0A0F7IJQ5_9CAUD</name>
<dbReference type="EMBL" id="KR136260">
    <property type="protein sequence ID" value="AKG94305.1"/>
    <property type="molecule type" value="Genomic_DNA"/>
</dbReference>